<dbReference type="KEGG" id="nan:AArc1_3442"/>
<comment type="similarity">
    <text evidence="1 4 6">Belongs to the adenosylhomocysteinase family.</text>
</comment>
<evidence type="ECO:0000313" key="9">
    <source>
        <dbReference type="EMBL" id="AXR79735.1"/>
    </source>
</evidence>
<dbReference type="PANTHER" id="PTHR23420:SF0">
    <property type="entry name" value="ADENOSYLHOMOCYSTEINASE"/>
    <property type="match status" value="1"/>
</dbReference>
<dbReference type="EC" id="3.13.2.1" evidence="4"/>
<reference evidence="9" key="3">
    <citation type="journal article" date="2019" name="Int. J. Syst. Evol. Microbiol.">
        <title>Natronolimnobius sulfurireducens sp. nov. and Halalkaliarchaeum desulfuricum gen. nov., sp. nov., the first sulfur-respiring alkaliphilic haloarchaea from hypersaline alkaline lakes.</title>
        <authorList>
            <person name="Sorokin D.Y."/>
            <person name="Yakimov M."/>
            <person name="Messina E."/>
            <person name="Merkel A.Y."/>
            <person name="Bale N.J."/>
            <person name="Sinninghe Damste J.S."/>
        </authorList>
    </citation>
    <scope>NUCLEOTIDE SEQUENCE</scope>
    <source>
        <strain evidence="10">AArc-Mg</strain>
        <strain evidence="9">AArc1</strain>
    </source>
</reference>
<feature type="binding site" evidence="4">
    <location>
        <position position="192"/>
    </location>
    <ligand>
        <name>substrate</name>
    </ligand>
</feature>
<evidence type="ECO:0000256" key="2">
    <source>
        <dbReference type="ARBA" id="ARBA00022563"/>
    </source>
</evidence>
<gene>
    <name evidence="4" type="primary">ahcY</name>
    <name evidence="9" type="ORF">AArc1_3442</name>
    <name evidence="10" type="ORF">AArcMg_3500</name>
</gene>
<keyword evidence="11" id="KW-1185">Reference proteome</keyword>
<feature type="binding site" evidence="4">
    <location>
        <begin position="281"/>
        <end position="286"/>
    </location>
    <ligand>
        <name>NAD(+)</name>
        <dbReference type="ChEBI" id="CHEBI:57540"/>
    </ligand>
</feature>
<feature type="binding site" evidence="5">
    <location>
        <position position="416"/>
    </location>
    <ligand>
        <name>NAD(+)</name>
        <dbReference type="ChEBI" id="CHEBI:57540"/>
    </ligand>
</feature>
<accession>A0A346PVC9</accession>
<dbReference type="SUPFAM" id="SSF51735">
    <property type="entry name" value="NAD(P)-binding Rossmann-fold domains"/>
    <property type="match status" value="1"/>
</dbReference>
<organism evidence="9 12">
    <name type="scientific">Natrarchaeobaculum sulfurireducens</name>
    <dbReference type="NCBI Taxonomy" id="2044521"/>
    <lineage>
        <taxon>Archaea</taxon>
        <taxon>Methanobacteriati</taxon>
        <taxon>Methanobacteriota</taxon>
        <taxon>Stenosarchaea group</taxon>
        <taxon>Halobacteria</taxon>
        <taxon>Halobacteriales</taxon>
        <taxon>Natrialbaceae</taxon>
        <taxon>Natrarchaeobaculum</taxon>
    </lineage>
</organism>
<comment type="function">
    <text evidence="4">May play a key role in the regulation of the intracellular concentration of adenosylhomocysteine.</text>
</comment>
<dbReference type="GO" id="GO:0004013">
    <property type="term" value="F:adenosylhomocysteinase activity"/>
    <property type="evidence" value="ECO:0007669"/>
    <property type="project" value="UniProtKB-UniRule"/>
</dbReference>
<dbReference type="InterPro" id="IPR036291">
    <property type="entry name" value="NAD(P)-bd_dom_sf"/>
</dbReference>
<feature type="binding site" evidence="5">
    <location>
        <begin position="283"/>
        <end position="288"/>
    </location>
    <ligand>
        <name>NAD(+)</name>
        <dbReference type="ChEBI" id="CHEBI:57540"/>
    </ligand>
</feature>
<dbReference type="KEGG" id="nag:AArcMg_3500"/>
<evidence type="ECO:0000256" key="3">
    <source>
        <dbReference type="ARBA" id="ARBA00023027"/>
    </source>
</evidence>
<evidence type="ECO:0000259" key="8">
    <source>
        <dbReference type="SMART" id="SM00997"/>
    </source>
</evidence>
<dbReference type="EMBL" id="CP024047">
    <property type="protein sequence ID" value="AXR79735.1"/>
    <property type="molecule type" value="Genomic_DNA"/>
</dbReference>
<dbReference type="InterPro" id="IPR015878">
    <property type="entry name" value="Ado_hCys_hydrolase_NAD-bd"/>
</dbReference>
<proteinExistence type="inferred from homology"/>
<dbReference type="CDD" id="cd00401">
    <property type="entry name" value="SAHH"/>
    <property type="match status" value="1"/>
</dbReference>
<dbReference type="GO" id="GO:0005829">
    <property type="term" value="C:cytosol"/>
    <property type="evidence" value="ECO:0007669"/>
    <property type="project" value="TreeGrafter"/>
</dbReference>
<dbReference type="Gene3D" id="3.40.50.720">
    <property type="entry name" value="NAD(P)-binding Rossmann-like Domain"/>
    <property type="match status" value="1"/>
</dbReference>
<evidence type="ECO:0000313" key="10">
    <source>
        <dbReference type="EMBL" id="AXR83474.1"/>
    </source>
</evidence>
<comment type="subcellular location">
    <subcellularLocation>
        <location evidence="4">Cytoplasm</location>
    </subcellularLocation>
</comment>
<dbReference type="SMART" id="SM00997">
    <property type="entry name" value="AdoHcyase_NAD"/>
    <property type="match status" value="1"/>
</dbReference>
<comment type="pathway">
    <text evidence="4">Amino-acid biosynthesis; L-homocysteine biosynthesis; L-homocysteine from S-adenosyl-L-homocysteine: step 1/1.</text>
</comment>
<evidence type="ECO:0000313" key="11">
    <source>
        <dbReference type="Proteomes" id="UP000258613"/>
    </source>
</evidence>
<feature type="binding site" evidence="4">
    <location>
        <position position="217"/>
    </location>
    <ligand>
        <name>substrate</name>
    </ligand>
</feature>
<dbReference type="Proteomes" id="UP000258707">
    <property type="component" value="Chromosome"/>
</dbReference>
<dbReference type="SUPFAM" id="SSF52283">
    <property type="entry name" value="Formate/glycerate dehydrogenase catalytic domain-like"/>
    <property type="match status" value="1"/>
</dbReference>
<feature type="region of interest" description="Disordered" evidence="7">
    <location>
        <begin position="1"/>
        <end position="26"/>
    </location>
</feature>
<evidence type="ECO:0000256" key="4">
    <source>
        <dbReference type="HAMAP-Rule" id="MF_00563"/>
    </source>
</evidence>
<dbReference type="InterPro" id="IPR042172">
    <property type="entry name" value="Adenosylhomocyst_ase-like_sf"/>
</dbReference>
<dbReference type="UniPathway" id="UPA00314">
    <property type="reaction ID" value="UER00076"/>
</dbReference>
<name>A0A346PJP0_9EURY</name>
<dbReference type="PROSITE" id="PS00739">
    <property type="entry name" value="ADOHCYASE_2"/>
    <property type="match status" value="1"/>
</dbReference>
<comment type="caution">
    <text evidence="4">Lacks conserved residue(s) required for the propagation of feature annotation.</text>
</comment>
<keyword evidence="3 4" id="KW-0520">NAD</keyword>
<dbReference type="AlphaFoldDB" id="A0A346PJP0"/>
<dbReference type="NCBIfam" id="TIGR00936">
    <property type="entry name" value="ahcY"/>
    <property type="match status" value="1"/>
</dbReference>
<dbReference type="PANTHER" id="PTHR23420">
    <property type="entry name" value="ADENOSYLHOMOCYSTEINASE"/>
    <property type="match status" value="1"/>
</dbReference>
<reference evidence="11" key="2">
    <citation type="submission" date="2018-02" db="EMBL/GenBank/DDBJ databases">
        <title>Phenotypic and genomic properties of facultatively anaerobic sulfur-reducing natronoarchaea from hypersaline soda lakes.</title>
        <authorList>
            <person name="Sorokin D.Y."/>
            <person name="Kublanov I.V."/>
            <person name="Roman P."/>
            <person name="Sinninghe Damste J.S."/>
            <person name="Golyshin P.N."/>
            <person name="Rojo D."/>
            <person name="Ciordia S."/>
            <person name="Mena M.D.C."/>
            <person name="Ferrer M."/>
            <person name="Messina E."/>
            <person name="Smedile F."/>
            <person name="La Spada G."/>
            <person name="La Cono V."/>
            <person name="Yakimov M.M."/>
        </authorList>
    </citation>
    <scope>NUCLEOTIDE SEQUENCE [LARGE SCALE GENOMIC DNA]</scope>
    <source>
        <strain evidence="11">AArc-Mg</strain>
    </source>
</reference>
<accession>A0A346PJP0</accession>
<feature type="binding site" evidence="4">
    <location>
        <position position="247"/>
    </location>
    <ligand>
        <name>substrate</name>
    </ligand>
</feature>
<feature type="binding site" evidence="4 5">
    <location>
        <position position="407"/>
    </location>
    <ligand>
        <name>NAD(+)</name>
        <dbReference type="ChEBI" id="CHEBI:57540"/>
    </ligand>
</feature>
<comment type="catalytic activity">
    <reaction evidence="4">
        <text>S-adenosyl-L-homocysteine + H2O = L-homocysteine + adenosine</text>
        <dbReference type="Rhea" id="RHEA:21708"/>
        <dbReference type="ChEBI" id="CHEBI:15377"/>
        <dbReference type="ChEBI" id="CHEBI:16335"/>
        <dbReference type="ChEBI" id="CHEBI:57856"/>
        <dbReference type="ChEBI" id="CHEBI:58199"/>
        <dbReference type="EC" id="3.13.2.1"/>
    </reaction>
</comment>
<keyword evidence="4 9" id="KW-0378">Hydrolase</keyword>
<dbReference type="PROSITE" id="PS00738">
    <property type="entry name" value="ADOHCYASE_1"/>
    <property type="match status" value="1"/>
</dbReference>
<dbReference type="NCBIfam" id="NF004005">
    <property type="entry name" value="PRK05476.2-3"/>
    <property type="match status" value="1"/>
</dbReference>
<comment type="cofactor">
    <cofactor evidence="4 5">
        <name>NAD(+)</name>
        <dbReference type="ChEBI" id="CHEBI:57540"/>
    </cofactor>
    <text evidence="4 5">Binds 1 NAD(+) per subunit.</text>
</comment>
<dbReference type="PIRSF" id="PIRSF001109">
    <property type="entry name" value="Ad_hcy_hydrolase"/>
    <property type="match status" value="1"/>
</dbReference>
<feature type="binding site" evidence="4">
    <location>
        <position position="252"/>
    </location>
    <ligand>
        <name>NAD(+)</name>
        <dbReference type="ChEBI" id="CHEBI:57540"/>
    </ligand>
</feature>
<dbReference type="InterPro" id="IPR020082">
    <property type="entry name" value="S-Ado-L-homoCys_hydrolase_CS"/>
</dbReference>
<dbReference type="GO" id="GO:0006730">
    <property type="term" value="P:one-carbon metabolic process"/>
    <property type="evidence" value="ECO:0007669"/>
    <property type="project" value="UniProtKB-UniRule"/>
</dbReference>
<dbReference type="Proteomes" id="UP000258613">
    <property type="component" value="Chromosome"/>
</dbReference>
<evidence type="ECO:0000256" key="5">
    <source>
        <dbReference type="PIRSR" id="PIRSR001109-2"/>
    </source>
</evidence>
<dbReference type="HAMAP" id="MF_00563">
    <property type="entry name" value="AdoHcyase"/>
    <property type="match status" value="1"/>
</dbReference>
<feature type="binding site" evidence="4">
    <location>
        <position position="339"/>
    </location>
    <ligand>
        <name>NAD(+)</name>
        <dbReference type="ChEBI" id="CHEBI:57540"/>
    </ligand>
</feature>
<dbReference type="GO" id="GO:0071269">
    <property type="term" value="P:L-homocysteine biosynthetic process"/>
    <property type="evidence" value="ECO:0007669"/>
    <property type="project" value="UniProtKB-UniRule"/>
</dbReference>
<dbReference type="Pfam" id="PF00670">
    <property type="entry name" value="AdoHcyase_NAD"/>
    <property type="match status" value="1"/>
</dbReference>
<evidence type="ECO:0000256" key="6">
    <source>
        <dbReference type="RuleBase" id="RU004166"/>
    </source>
</evidence>
<feature type="binding site" evidence="4 5">
    <location>
        <position position="304"/>
    </location>
    <ligand>
        <name>NAD(+)</name>
        <dbReference type="ChEBI" id="CHEBI:57540"/>
    </ligand>
</feature>
<feature type="binding site" evidence="4 5">
    <location>
        <begin position="218"/>
        <end position="220"/>
    </location>
    <ligand>
        <name>NAD(+)</name>
        <dbReference type="ChEBI" id="CHEBI:57540"/>
    </ligand>
</feature>
<reference evidence="12" key="1">
    <citation type="submission" date="2017-10" db="EMBL/GenBank/DDBJ databases">
        <title>Phenotypic and genomic properties of facultatively anaerobic sulfur-reducing natronoarchaea from hypersaline soda lakes.</title>
        <authorList>
            <person name="Sorokin D.Y."/>
            <person name="Kublanov I.V."/>
            <person name="Roman P."/>
            <person name="Sinninghe Damste J.S."/>
            <person name="Golyshin P.N."/>
            <person name="Rojo D."/>
            <person name="Ciordia S."/>
            <person name="Mena Md.C."/>
            <person name="Ferrer M."/>
            <person name="Messina E."/>
            <person name="Smedile F."/>
            <person name="La Spada G."/>
            <person name="La Cono V."/>
            <person name="Yakimov M.M."/>
        </authorList>
    </citation>
    <scope>NUCLEOTIDE SEQUENCE [LARGE SCALE GENOMIC DNA]</scope>
    <source>
        <strain evidence="12">AArc1</strain>
    </source>
</reference>
<evidence type="ECO:0000256" key="1">
    <source>
        <dbReference type="ARBA" id="ARBA00007122"/>
    </source>
</evidence>
<evidence type="ECO:0000313" key="12">
    <source>
        <dbReference type="Proteomes" id="UP000258707"/>
    </source>
</evidence>
<evidence type="ECO:0000256" key="7">
    <source>
        <dbReference type="SAM" id="MobiDB-lite"/>
    </source>
</evidence>
<dbReference type="SMART" id="SM00996">
    <property type="entry name" value="AdoHcyase"/>
    <property type="match status" value="1"/>
</dbReference>
<feature type="binding site" evidence="4">
    <location>
        <position position="251"/>
    </location>
    <ligand>
        <name>substrate</name>
    </ligand>
</feature>
<feature type="binding site" evidence="4 5">
    <location>
        <begin position="360"/>
        <end position="362"/>
    </location>
    <ligand>
        <name>NAD(+)</name>
        <dbReference type="ChEBI" id="CHEBI:57540"/>
    </ligand>
</feature>
<keyword evidence="2 4" id="KW-0554">One-carbon metabolism</keyword>
<dbReference type="InterPro" id="IPR000043">
    <property type="entry name" value="Adenosylhomocysteinase-like"/>
</dbReference>
<keyword evidence="4" id="KW-0963">Cytoplasm</keyword>
<dbReference type="GO" id="GO:0033353">
    <property type="term" value="P:S-adenosylmethionine cycle"/>
    <property type="evidence" value="ECO:0007669"/>
    <property type="project" value="TreeGrafter"/>
</dbReference>
<dbReference type="Pfam" id="PF05221">
    <property type="entry name" value="AdoHcyase"/>
    <property type="match status" value="1"/>
</dbReference>
<dbReference type="Gene3D" id="3.40.50.1480">
    <property type="entry name" value="Adenosylhomocysteinase-like"/>
    <property type="match status" value="1"/>
</dbReference>
<sequence length="487" mass="52527">MPIDRPSTDDAVPIRSTGPPPTSRRSASVLAADCPVFTPLPSWDGFGSVLAPVPLYRAMTDNAYPPISDQLDETETAREEGRRKMDWAAQHMPIMDAVREEFVADQPLSGERIAMAMHVEAKTAILVETLAEGGAEVAVTGCNPLSTHDDVSAALDAHESITCYAKRGVDDEEYYDAIEAVIAHEPTITVDDGMDLVAAIHEDYPELIDGIVGGAEETTTGVHRLRAMDDDGALEYPVFAVNDTPMKRLFDNVHGTGESSLASIAMTTNLSWAGKDVVVAGFGYCGKGVARKAAGQNANVIVTEVEPRRALEAHMEGYDVMPMAEAAEVGDVFLTTTGNRDIIVDEHFERMQDGVLLANAGHFDIEIDLEALDDLAVDRYEAREGVEAYELEDGRRLNVVAEGRLVNLAAPIALGHPVEVMDQSFGVQAACVRELVENGAAYDAGVHDVPDELDAEIAEIKLEADGVAFDSLTDTQREYMGSWDHGT</sequence>
<feature type="domain" description="S-adenosyl-L-homocysteine hydrolase NAD binding" evidence="8">
    <location>
        <begin position="252"/>
        <end position="413"/>
    </location>
</feature>
<protein>
    <recommendedName>
        <fullName evidence="4">Adenosylhomocysteinase</fullName>
        <ecNumber evidence="4">3.13.2.1</ecNumber>
    </recommendedName>
    <alternativeName>
        <fullName evidence="4">S-adenosyl-L-homocysteine hydrolase</fullName>
        <shortName evidence="4">AdoHcyase</shortName>
    </alternativeName>
</protein>
<dbReference type="EMBL" id="CP027033">
    <property type="protein sequence ID" value="AXR83474.1"/>
    <property type="molecule type" value="Genomic_DNA"/>
</dbReference>